<keyword evidence="3" id="KW-1185">Reference proteome</keyword>
<comment type="caution">
    <text evidence="2">The sequence shown here is derived from an EMBL/GenBank/DDBJ whole genome shotgun (WGS) entry which is preliminary data.</text>
</comment>
<evidence type="ECO:0000313" key="2">
    <source>
        <dbReference type="EMBL" id="CAK0814321.1"/>
    </source>
</evidence>
<feature type="region of interest" description="Disordered" evidence="1">
    <location>
        <begin position="1"/>
        <end position="20"/>
    </location>
</feature>
<organism evidence="2 3">
    <name type="scientific">Prorocentrum cordatum</name>
    <dbReference type="NCBI Taxonomy" id="2364126"/>
    <lineage>
        <taxon>Eukaryota</taxon>
        <taxon>Sar</taxon>
        <taxon>Alveolata</taxon>
        <taxon>Dinophyceae</taxon>
        <taxon>Prorocentrales</taxon>
        <taxon>Prorocentraceae</taxon>
        <taxon>Prorocentrum</taxon>
    </lineage>
</organism>
<gene>
    <name evidence="2" type="ORF">PCOR1329_LOCUS17967</name>
</gene>
<feature type="compositionally biased region" description="Polar residues" evidence="1">
    <location>
        <begin position="128"/>
        <end position="138"/>
    </location>
</feature>
<name>A0ABN9R664_9DINO</name>
<evidence type="ECO:0000313" key="3">
    <source>
        <dbReference type="Proteomes" id="UP001189429"/>
    </source>
</evidence>
<evidence type="ECO:0000256" key="1">
    <source>
        <dbReference type="SAM" id="MobiDB-lite"/>
    </source>
</evidence>
<protein>
    <submittedName>
        <fullName evidence="2">Uncharacterized protein</fullName>
    </submittedName>
</protein>
<accession>A0ABN9R664</accession>
<proteinExistence type="predicted"/>
<dbReference type="Proteomes" id="UP001189429">
    <property type="component" value="Unassembled WGS sequence"/>
</dbReference>
<feature type="region of interest" description="Disordered" evidence="1">
    <location>
        <begin position="105"/>
        <end position="138"/>
    </location>
</feature>
<sequence>MPAARRATQARRDGEEENEERSSAFSSQCLCAPSSLQGGVPLFSFCVVPPARCLANPYVVQRQQRRRWLHAWRAALYSRRLGGPLQFQRSGDSWLRCWGRPSSAARPVIRQGPQGLFERSSSRRSLPRETQQQPASTD</sequence>
<reference evidence="2" key="1">
    <citation type="submission" date="2023-10" db="EMBL/GenBank/DDBJ databases">
        <authorList>
            <person name="Chen Y."/>
            <person name="Shah S."/>
            <person name="Dougan E. K."/>
            <person name="Thang M."/>
            <person name="Chan C."/>
        </authorList>
    </citation>
    <scope>NUCLEOTIDE SEQUENCE [LARGE SCALE GENOMIC DNA]</scope>
</reference>
<dbReference type="EMBL" id="CAUYUJ010005607">
    <property type="protein sequence ID" value="CAK0814321.1"/>
    <property type="molecule type" value="Genomic_DNA"/>
</dbReference>